<accession>A0A1I5JDR8</accession>
<evidence type="ECO:0000313" key="2">
    <source>
        <dbReference type="Proteomes" id="UP000182692"/>
    </source>
</evidence>
<dbReference type="Proteomes" id="UP000182692">
    <property type="component" value="Unassembled WGS sequence"/>
</dbReference>
<dbReference type="OrthoDB" id="5917088at2"/>
<dbReference type="EMBL" id="FOWR01000001">
    <property type="protein sequence ID" value="SFO70945.1"/>
    <property type="molecule type" value="Genomic_DNA"/>
</dbReference>
<dbReference type="GeneID" id="35873759"/>
<proteinExistence type="predicted"/>
<organism evidence="1 2">
    <name type="scientific">Enterovibrio norvegicus DSM 15893</name>
    <dbReference type="NCBI Taxonomy" id="1121869"/>
    <lineage>
        <taxon>Bacteria</taxon>
        <taxon>Pseudomonadati</taxon>
        <taxon>Pseudomonadota</taxon>
        <taxon>Gammaproteobacteria</taxon>
        <taxon>Vibrionales</taxon>
        <taxon>Vibrionaceae</taxon>
        <taxon>Enterovibrio</taxon>
    </lineage>
</organism>
<name>A0A1I5JDR8_9GAMM</name>
<dbReference type="AlphaFoldDB" id="A0A1I5JDR8"/>
<dbReference type="STRING" id="1121869.SAMN03084138_00134"/>
<sequence length="191" mass="22018">MKHEHIAEQLKHAFRARPRPSNTEMVASDVSEYEAQAFSALLIEREPWSLTPLEIRDVIGTNLWMFSPKAFHYYLPALLSATLNHFGSVSMFANEVVDALIRPEEGDADAVIARFEGKDEAAFTVSLKTYIHEWYDSGWPDTLFLHRFGTLTQEEGEAVLKYIEAFRDAHGENFPFDELNVAIERYWQRYG</sequence>
<protein>
    <submittedName>
        <fullName evidence="1">Uncharacterized protein</fullName>
    </submittedName>
</protein>
<gene>
    <name evidence="1" type="ORF">SAMN03084138_00134</name>
</gene>
<reference evidence="1 2" key="1">
    <citation type="submission" date="2016-10" db="EMBL/GenBank/DDBJ databases">
        <authorList>
            <person name="de Groot N.N."/>
        </authorList>
    </citation>
    <scope>NUCLEOTIDE SEQUENCE [LARGE SCALE GENOMIC DNA]</scope>
    <source>
        <strain evidence="1 2">DSM 15893</strain>
    </source>
</reference>
<dbReference type="RefSeq" id="WP_017017602.1">
    <property type="nucleotide sequence ID" value="NZ_FOWR01000001.1"/>
</dbReference>
<evidence type="ECO:0000313" key="1">
    <source>
        <dbReference type="EMBL" id="SFO70945.1"/>
    </source>
</evidence>